<organism evidence="2 3">
    <name type="scientific">Actimicrobium antarcticum</name>
    <dbReference type="NCBI Taxonomy" id="1051899"/>
    <lineage>
        <taxon>Bacteria</taxon>
        <taxon>Pseudomonadati</taxon>
        <taxon>Pseudomonadota</taxon>
        <taxon>Betaproteobacteria</taxon>
        <taxon>Burkholderiales</taxon>
        <taxon>Oxalobacteraceae</taxon>
        <taxon>Actimicrobium</taxon>
    </lineage>
</organism>
<dbReference type="Pfam" id="PF01636">
    <property type="entry name" value="APH"/>
    <property type="match status" value="1"/>
</dbReference>
<dbReference type="Pfam" id="PF13671">
    <property type="entry name" value="AAA_33"/>
    <property type="match status" value="1"/>
</dbReference>
<protein>
    <submittedName>
        <fullName evidence="2">Bifunctional aminoglycoside phosphotransferase/ATP-binding protein</fullName>
    </submittedName>
</protein>
<dbReference type="InterPro" id="IPR052732">
    <property type="entry name" value="Cell-binding_unc_protein"/>
</dbReference>
<feature type="domain" description="Aminoglycoside phosphotransferase" evidence="1">
    <location>
        <begin position="55"/>
        <end position="259"/>
    </location>
</feature>
<dbReference type="Proteomes" id="UP001501353">
    <property type="component" value="Unassembled WGS sequence"/>
</dbReference>
<dbReference type="InterPro" id="IPR027417">
    <property type="entry name" value="P-loop_NTPase"/>
</dbReference>
<evidence type="ECO:0000313" key="2">
    <source>
        <dbReference type="EMBL" id="GAA4012948.1"/>
    </source>
</evidence>
<dbReference type="InterPro" id="IPR002575">
    <property type="entry name" value="Aminoglycoside_PTrfase"/>
</dbReference>
<dbReference type="PANTHER" id="PTHR43883:SF1">
    <property type="entry name" value="GLUCONOKINASE"/>
    <property type="match status" value="1"/>
</dbReference>
<dbReference type="Gene3D" id="3.40.50.300">
    <property type="entry name" value="P-loop containing nucleotide triphosphate hydrolases"/>
    <property type="match status" value="1"/>
</dbReference>
<accession>A0ABP7SKC7</accession>
<sequence>MQRLAAVLGKDGQTVDVMQTPISWVLVTALWAYKIRKAVQFDFVDFSTLAARCHDCHEELRLNRRLAAALYLDVVAITGSADQPSLDGAGEAIEYAVRMHAFSQQSLWSSRLALHRLTTADIDQLAILMAHFHQAAAVAGGSSSAGTPASIRQTAEETLALIDSRITGSVQRQQLARITDWQILQHQQLDALFTLRKTQGQVRECHGDLHSGNILTEHGEVIPFDCLEFAVQLRWIDVLSEMAFISMDLQCHARPDLANRLLNQYLEITGDYEGVPVLRYYEVQRALVRCKVALLRNDQHVSDAGPAMTPAQQARDYLAFSAEHCVAPPGAILITHGYSGSGKSTVSGCVATIVGAIRIRSDVERKRLHGITAGAGAGAVAAAAPDGGIYAQAGTTLTYQRLGVLARGVLAAGLPVVIDAAFLKRDQRGLFERLARELGVPFLILDCQASDATLRTRLAARSQDVSDADVTVLVNQMAHADALSPDELKTTIVFDSGLVATTQALMEFIAPVLRRLNIRTNPVPPAAAGAFQGGGVMDRPT</sequence>
<reference evidence="3" key="1">
    <citation type="journal article" date="2019" name="Int. J. Syst. Evol. Microbiol.">
        <title>The Global Catalogue of Microorganisms (GCM) 10K type strain sequencing project: providing services to taxonomists for standard genome sequencing and annotation.</title>
        <authorList>
            <consortium name="The Broad Institute Genomics Platform"/>
            <consortium name="The Broad Institute Genome Sequencing Center for Infectious Disease"/>
            <person name="Wu L."/>
            <person name="Ma J."/>
        </authorList>
    </citation>
    <scope>NUCLEOTIDE SEQUENCE [LARGE SCALE GENOMIC DNA]</scope>
    <source>
        <strain evidence="3">JCM 16673</strain>
    </source>
</reference>
<dbReference type="PANTHER" id="PTHR43883">
    <property type="entry name" value="SLR0207 PROTEIN"/>
    <property type="match status" value="1"/>
</dbReference>
<dbReference type="SUPFAM" id="SSF56112">
    <property type="entry name" value="Protein kinase-like (PK-like)"/>
    <property type="match status" value="1"/>
</dbReference>
<dbReference type="SUPFAM" id="SSF52540">
    <property type="entry name" value="P-loop containing nucleoside triphosphate hydrolases"/>
    <property type="match status" value="1"/>
</dbReference>
<gene>
    <name evidence="2" type="ORF">GCM10022212_03630</name>
</gene>
<evidence type="ECO:0000313" key="3">
    <source>
        <dbReference type="Proteomes" id="UP001501353"/>
    </source>
</evidence>
<keyword evidence="3" id="KW-1185">Reference proteome</keyword>
<name>A0ABP7SKC7_9BURK</name>
<dbReference type="InterPro" id="IPR011009">
    <property type="entry name" value="Kinase-like_dom_sf"/>
</dbReference>
<evidence type="ECO:0000259" key="1">
    <source>
        <dbReference type="Pfam" id="PF01636"/>
    </source>
</evidence>
<proteinExistence type="predicted"/>
<dbReference type="Gene3D" id="3.90.1200.10">
    <property type="match status" value="1"/>
</dbReference>
<dbReference type="EMBL" id="BAAAZE010000002">
    <property type="protein sequence ID" value="GAA4012948.1"/>
    <property type="molecule type" value="Genomic_DNA"/>
</dbReference>
<comment type="caution">
    <text evidence="2">The sequence shown here is derived from an EMBL/GenBank/DDBJ whole genome shotgun (WGS) entry which is preliminary data.</text>
</comment>